<sequence>MNAIAQIKQLFEQYGHATYDEACSQIYHAEQCATLAKENGYDQATQIAAFLHDIGHFVAQYQNNSDFTPQGYSNHGDLGADHLTQLGFDRAVTILVRKHVDAKRYLVSMDEKYYQTLSPASQLTLTRQGGKMSSEELAAFSKLPELDAIIALRRFDDLGKDPSLTVLPSSYWFSQIEAYLAS</sequence>
<evidence type="ECO:0000313" key="2">
    <source>
        <dbReference type="EMBL" id="PCK33575.1"/>
    </source>
</evidence>
<gene>
    <name evidence="2" type="ORF">CEX98_01225</name>
</gene>
<keyword evidence="3" id="KW-1185">Reference proteome</keyword>
<dbReference type="PANTHER" id="PTHR40202">
    <property type="match status" value="1"/>
</dbReference>
<dbReference type="PANTHER" id="PTHR40202:SF1">
    <property type="entry name" value="HD DOMAIN-CONTAINING PROTEIN"/>
    <property type="match status" value="1"/>
</dbReference>
<proteinExistence type="predicted"/>
<dbReference type="GO" id="GO:0016787">
    <property type="term" value="F:hydrolase activity"/>
    <property type="evidence" value="ECO:0007669"/>
    <property type="project" value="UniProtKB-KW"/>
</dbReference>
<name>A0A2A5JVU9_PSEO7</name>
<dbReference type="InterPro" id="IPR003607">
    <property type="entry name" value="HD/PDEase_dom"/>
</dbReference>
<dbReference type="EMBL" id="NKHF01000005">
    <property type="protein sequence ID" value="PCK33575.1"/>
    <property type="molecule type" value="Genomic_DNA"/>
</dbReference>
<dbReference type="AlphaFoldDB" id="A0A2A5JVU9"/>
<dbReference type="Pfam" id="PF01966">
    <property type="entry name" value="HD"/>
    <property type="match status" value="1"/>
</dbReference>
<evidence type="ECO:0000313" key="3">
    <source>
        <dbReference type="Proteomes" id="UP000228621"/>
    </source>
</evidence>
<evidence type="ECO:0000259" key="1">
    <source>
        <dbReference type="Pfam" id="PF01966"/>
    </source>
</evidence>
<dbReference type="InterPro" id="IPR052567">
    <property type="entry name" value="OP_Dioxygenase"/>
</dbReference>
<organism evidence="2 3">
    <name type="scientific">Pseudoalteromonas piscicida</name>
    <dbReference type="NCBI Taxonomy" id="43662"/>
    <lineage>
        <taxon>Bacteria</taxon>
        <taxon>Pseudomonadati</taxon>
        <taxon>Pseudomonadota</taxon>
        <taxon>Gammaproteobacteria</taxon>
        <taxon>Alteromonadales</taxon>
        <taxon>Pseudoalteromonadaceae</taxon>
        <taxon>Pseudoalteromonas</taxon>
    </lineage>
</organism>
<comment type="caution">
    <text evidence="2">The sequence shown here is derived from an EMBL/GenBank/DDBJ whole genome shotgun (WGS) entry which is preliminary data.</text>
</comment>
<dbReference type="InterPro" id="IPR006674">
    <property type="entry name" value="HD_domain"/>
</dbReference>
<dbReference type="Proteomes" id="UP000228621">
    <property type="component" value="Unassembled WGS sequence"/>
</dbReference>
<dbReference type="RefSeq" id="WP_099640327.1">
    <property type="nucleotide sequence ID" value="NZ_JAQPZX010000041.1"/>
</dbReference>
<dbReference type="OrthoDB" id="823268at2"/>
<accession>A0A2A5JVU9</accession>
<dbReference type="SUPFAM" id="SSF109604">
    <property type="entry name" value="HD-domain/PDEase-like"/>
    <property type="match status" value="1"/>
</dbReference>
<feature type="domain" description="HD" evidence="1">
    <location>
        <begin position="28"/>
        <end position="104"/>
    </location>
</feature>
<reference evidence="3" key="1">
    <citation type="journal article" date="2019" name="Genome Announc.">
        <title>Draft Genome Sequence of Pseudoalteromonas piscicida Strain 36Y ROTHPW, an Hypersaline Seawater Isolate from the South Coast of Sonora, Mexico.</title>
        <authorList>
            <person name="Sanchez-Diaz R."/>
            <person name="Molina-Garza Z.J."/>
            <person name="Cruz-Suarez L.E."/>
            <person name="Selvin J."/>
            <person name="Kiran G.S."/>
            <person name="Ibarra-Gamez J.C."/>
            <person name="Gomez-Gil B."/>
            <person name="Galaviz-Silva L."/>
        </authorList>
    </citation>
    <scope>NUCLEOTIDE SEQUENCE [LARGE SCALE GENOMIC DNA]</scope>
    <source>
        <strain evidence="3">36Y_RITHPW</strain>
    </source>
</reference>
<protein>
    <submittedName>
        <fullName evidence="2">Phosphohydrolase</fullName>
    </submittedName>
</protein>
<dbReference type="Gene3D" id="1.10.3210.10">
    <property type="entry name" value="Hypothetical protein af1432"/>
    <property type="match status" value="1"/>
</dbReference>
<dbReference type="CDD" id="cd00077">
    <property type="entry name" value="HDc"/>
    <property type="match status" value="1"/>
</dbReference>
<keyword evidence="2" id="KW-0378">Hydrolase</keyword>